<keyword evidence="8" id="KW-0723">Serine/threonine-protein kinase</keyword>
<dbReference type="SUPFAM" id="SSF56112">
    <property type="entry name" value="Protein kinase-like (PK-like)"/>
    <property type="match status" value="1"/>
</dbReference>
<dbReference type="Pfam" id="PF00069">
    <property type="entry name" value="Pkinase"/>
    <property type="match status" value="1"/>
</dbReference>
<dbReference type="Proteomes" id="UP001139104">
    <property type="component" value="Unassembled WGS sequence"/>
</dbReference>
<dbReference type="Gene3D" id="3.30.200.20">
    <property type="entry name" value="Phosphorylase Kinase, domain 1"/>
    <property type="match status" value="1"/>
</dbReference>
<sequence length="585" mass="62728">MTSLDRPQIRKGLQLNGIYEIDEPLAAGGMGEVYRGHAIQTGDAVAIKLIREDLASDEDALAMFRREASALHSIHHEAIVRYFVFSVDPALKRPYLAMEFVEGEALSDILRRGRLPLEAILALKARVASGLESAHRRGVVHRDISPDNIIVPDGDFARARIIDFGIARSARSRDATVIGSGFAGKQNYVSPEQLGLFGGEVTARSDIYSLGLVLAYASCGRPLDMKGSQLELIEKRRDIPDLSCADAELRPLLERMLQPDPAMRPTSMRDIEIWTPSALPVTAEKTIVRLPPKEPAPPETPLPFALPKSLAGPARPGAGRIAAVGGIAAALALGGFLLFRAIERHRPNPPEVGAHEPESARQKAEAAKQAAAPPGPTPSEDLALDRARVLIARPQLGPCATLVPIEVSPARVSLAGLGLDAAAFQRFDQRFQALTGRLADISVREVTRAQCPAIDFLETLRKRGAQAPTIALKSAVVRGDAVFSGTVSASPASVELLVVDDDGETYNATNVLRGDAPQRRFAMRLRQDAEVRTRRLLLIAVASAAPFTSLRATTRSAAADLFVQASQEIGAHPQAAAAVAAFEIQ</sequence>
<dbReference type="PROSITE" id="PS00109">
    <property type="entry name" value="PROTEIN_KINASE_TYR"/>
    <property type="match status" value="1"/>
</dbReference>
<comment type="caution">
    <text evidence="8">The sequence shown here is derived from an EMBL/GenBank/DDBJ whole genome shotgun (WGS) entry which is preliminary data.</text>
</comment>
<keyword evidence="2" id="KW-0547">Nucleotide-binding</keyword>
<evidence type="ECO:0000313" key="8">
    <source>
        <dbReference type="EMBL" id="MCI4683543.1"/>
    </source>
</evidence>
<evidence type="ECO:0000256" key="5">
    <source>
        <dbReference type="SAM" id="MobiDB-lite"/>
    </source>
</evidence>
<dbReference type="PANTHER" id="PTHR43289">
    <property type="entry name" value="MITOGEN-ACTIVATED PROTEIN KINASE KINASE KINASE 20-RELATED"/>
    <property type="match status" value="1"/>
</dbReference>
<accession>A0ABS9Z7D3</accession>
<name>A0ABS9Z7D3_9HYPH</name>
<evidence type="ECO:0000259" key="7">
    <source>
        <dbReference type="PROSITE" id="PS50011"/>
    </source>
</evidence>
<evidence type="ECO:0000256" key="3">
    <source>
        <dbReference type="ARBA" id="ARBA00022777"/>
    </source>
</evidence>
<proteinExistence type="predicted"/>
<dbReference type="EMBL" id="JAIVFP010000001">
    <property type="protein sequence ID" value="MCI4683543.1"/>
    <property type="molecule type" value="Genomic_DNA"/>
</dbReference>
<evidence type="ECO:0000256" key="1">
    <source>
        <dbReference type="ARBA" id="ARBA00022679"/>
    </source>
</evidence>
<dbReference type="GO" id="GO:0004674">
    <property type="term" value="F:protein serine/threonine kinase activity"/>
    <property type="evidence" value="ECO:0007669"/>
    <property type="project" value="UniProtKB-KW"/>
</dbReference>
<evidence type="ECO:0000256" key="4">
    <source>
        <dbReference type="ARBA" id="ARBA00022840"/>
    </source>
</evidence>
<gene>
    <name evidence="8" type="ORF">K2U94_12330</name>
</gene>
<keyword evidence="9" id="KW-1185">Reference proteome</keyword>
<organism evidence="8 9">
    <name type="scientific">Candidatus Rhodoblastus alkanivorans</name>
    <dbReference type="NCBI Taxonomy" id="2954117"/>
    <lineage>
        <taxon>Bacteria</taxon>
        <taxon>Pseudomonadati</taxon>
        <taxon>Pseudomonadota</taxon>
        <taxon>Alphaproteobacteria</taxon>
        <taxon>Hyphomicrobiales</taxon>
        <taxon>Rhodoblastaceae</taxon>
        <taxon>Rhodoblastus</taxon>
    </lineage>
</organism>
<keyword evidence="4" id="KW-0067">ATP-binding</keyword>
<dbReference type="PANTHER" id="PTHR43289:SF34">
    <property type="entry name" value="SERINE_THREONINE-PROTEIN KINASE YBDM-RELATED"/>
    <property type="match status" value="1"/>
</dbReference>
<dbReference type="PROSITE" id="PS50011">
    <property type="entry name" value="PROTEIN_KINASE_DOM"/>
    <property type="match status" value="1"/>
</dbReference>
<feature type="domain" description="Protein kinase" evidence="7">
    <location>
        <begin position="19"/>
        <end position="278"/>
    </location>
</feature>
<dbReference type="CDD" id="cd14014">
    <property type="entry name" value="STKc_PknB_like"/>
    <property type="match status" value="1"/>
</dbReference>
<evidence type="ECO:0000256" key="2">
    <source>
        <dbReference type="ARBA" id="ARBA00022741"/>
    </source>
</evidence>
<evidence type="ECO:0000313" key="9">
    <source>
        <dbReference type="Proteomes" id="UP001139104"/>
    </source>
</evidence>
<reference evidence="8" key="1">
    <citation type="journal article" date="2022" name="ISME J.">
        <title>Identification of active gaseous-alkane degraders at natural gas seeps.</title>
        <authorList>
            <person name="Farhan Ul Haque M."/>
            <person name="Hernandez M."/>
            <person name="Crombie A.T."/>
            <person name="Murrell J.C."/>
        </authorList>
    </citation>
    <scope>NUCLEOTIDE SEQUENCE</scope>
    <source>
        <strain evidence="8">PC2</strain>
    </source>
</reference>
<dbReference type="Gene3D" id="1.10.510.10">
    <property type="entry name" value="Transferase(Phosphotransferase) domain 1"/>
    <property type="match status" value="1"/>
</dbReference>
<dbReference type="InterPro" id="IPR008266">
    <property type="entry name" value="Tyr_kinase_AS"/>
</dbReference>
<protein>
    <submittedName>
        <fullName evidence="8">Serine/threonine protein kinase</fullName>
    </submittedName>
</protein>
<feature type="compositionally biased region" description="Basic and acidic residues" evidence="5">
    <location>
        <begin position="347"/>
        <end position="366"/>
    </location>
</feature>
<keyword evidence="6" id="KW-1133">Transmembrane helix</keyword>
<dbReference type="InterPro" id="IPR011009">
    <property type="entry name" value="Kinase-like_dom_sf"/>
</dbReference>
<dbReference type="RefSeq" id="WP_243067491.1">
    <property type="nucleotide sequence ID" value="NZ_JAIVFP010000001.1"/>
</dbReference>
<keyword evidence="6" id="KW-0472">Membrane</keyword>
<keyword evidence="1" id="KW-0808">Transferase</keyword>
<keyword evidence="6" id="KW-0812">Transmembrane</keyword>
<keyword evidence="3 8" id="KW-0418">Kinase</keyword>
<dbReference type="InterPro" id="IPR000719">
    <property type="entry name" value="Prot_kinase_dom"/>
</dbReference>
<feature type="transmembrane region" description="Helical" evidence="6">
    <location>
        <begin position="317"/>
        <end position="339"/>
    </location>
</feature>
<evidence type="ECO:0000256" key="6">
    <source>
        <dbReference type="SAM" id="Phobius"/>
    </source>
</evidence>
<feature type="region of interest" description="Disordered" evidence="5">
    <location>
        <begin position="347"/>
        <end position="379"/>
    </location>
</feature>